<reference evidence="3 4" key="1">
    <citation type="submission" date="2019-02" db="EMBL/GenBank/DDBJ databases">
        <title>Genome sequencing of Clostridium botulinum clinical isolates.</title>
        <authorList>
            <person name="Brunt J."/>
            <person name="Van Vliet A.H.M."/>
            <person name="Stringer S.C."/>
            <person name="Grant K.A."/>
            <person name="Carter A.C."/>
            <person name="Peck M.W."/>
        </authorList>
    </citation>
    <scope>NUCLEOTIDE SEQUENCE [LARGE SCALE GENOMIC DNA]</scope>
    <source>
        <strain evidence="3 4">H142660711</strain>
    </source>
</reference>
<dbReference type="Proteomes" id="UP000473887">
    <property type="component" value="Unassembled WGS sequence"/>
</dbReference>
<evidence type="ECO:0000313" key="3">
    <source>
        <dbReference type="EMBL" id="NEZ91941.1"/>
    </source>
</evidence>
<comment type="caution">
    <text evidence="3">The sequence shown here is derived from an EMBL/GenBank/DDBJ whole genome shotgun (WGS) entry which is preliminary data.</text>
</comment>
<name>A0A846HWA2_CLOBO</name>
<evidence type="ECO:0000256" key="1">
    <source>
        <dbReference type="SAM" id="MobiDB-lite"/>
    </source>
</evidence>
<organism evidence="3 4">
    <name type="scientific">Clostridium botulinum</name>
    <dbReference type="NCBI Taxonomy" id="1491"/>
    <lineage>
        <taxon>Bacteria</taxon>
        <taxon>Bacillati</taxon>
        <taxon>Bacillota</taxon>
        <taxon>Clostridia</taxon>
        <taxon>Eubacteriales</taxon>
        <taxon>Clostridiaceae</taxon>
        <taxon>Clostridium</taxon>
    </lineage>
</organism>
<dbReference type="AlphaFoldDB" id="A0A846HWA2"/>
<feature type="region of interest" description="Disordered" evidence="1">
    <location>
        <begin position="184"/>
        <end position="236"/>
    </location>
</feature>
<evidence type="ECO:0000259" key="2">
    <source>
        <dbReference type="Pfam" id="PF10651"/>
    </source>
</evidence>
<proteinExistence type="predicted"/>
<accession>A0A846HWA2</accession>
<protein>
    <submittedName>
        <fullName evidence="3">DUF2479 domain-containing protein</fullName>
    </submittedName>
</protein>
<dbReference type="Pfam" id="PF10651">
    <property type="entry name" value="BppU_N"/>
    <property type="match status" value="1"/>
</dbReference>
<dbReference type="InterPro" id="IPR018913">
    <property type="entry name" value="BppU_N"/>
</dbReference>
<evidence type="ECO:0000313" key="4">
    <source>
        <dbReference type="Proteomes" id="UP000473887"/>
    </source>
</evidence>
<sequence length="454" mass="52190">MDKPFNLLIDTKRTGFNAVRGLKQGDNNSVLNVTLVQNSVPFNLTGLTVRINYKRPDNKLFLQMVNIENATEGKIKINILTKVLENAGEVKADLSLFDKDNRKITSATFSMFVDGSIYRNDYLEPEDLDLIQSIWVEEDKRIKQENARKLNEENRLSNESIRVENEENRKLEETKRVDSENIRVDNETGREKSEATRIENEKTRLENENQRKENEENRIAKESERMEAENKRIENETTRQQGYANIEDTINNFSVCEEYDSGKEYKKFNRVVYNGSCCECLKDCTNIYPVNKEYWILIAKKGKDGLGSGNMHTDTYDQNNNGIVDKAESITDGFITYNVTDINNKFNTLNANDQHAREEIIDIKLKLKEKLAVDFINKSGIGFFDTFETDEYIESTTAKWNKTDTTVDFSSPESEQTVYQAVENSDTIELVGDQLSVGDKIKVGDKLITIEEVL</sequence>
<gene>
    <name evidence="3" type="ORF">EXM69_08275</name>
</gene>
<feature type="domain" description="BppU N-terminal" evidence="2">
    <location>
        <begin position="3"/>
        <end position="130"/>
    </location>
</feature>
<dbReference type="EMBL" id="SGKC01000013">
    <property type="protein sequence ID" value="NEZ91941.1"/>
    <property type="molecule type" value="Genomic_DNA"/>
</dbReference>
<dbReference type="Gene3D" id="2.60.40.3350">
    <property type="match status" value="1"/>
</dbReference>